<comment type="caution">
    <text evidence="2">The sequence shown here is derived from an EMBL/GenBank/DDBJ whole genome shotgun (WGS) entry which is preliminary data.</text>
</comment>
<keyword evidence="3" id="KW-1185">Reference proteome</keyword>
<dbReference type="EMBL" id="AEUX02000005">
    <property type="protein sequence ID" value="EHI70309.1"/>
    <property type="molecule type" value="Genomic_DNA"/>
</dbReference>
<name>G5K1N2_9STRE</name>
<sequence length="356" mass="41694">MNKKFLKSLAILGLASTALGVAQPVGAVVKDYKRAVEEYDNILKNPENGKAPMMGLQRAEELAPNIIKKLDLMRYLITKEEFIDFEYSAITEKLENIVAGIDTFLNTRKLSIIEENEIKRIREEDRIEKTYIYKLSKITLNQYNKMRELLDIQLRETAKEIINVQSKNNNLISYPVYSEIVNNDISEFKSIITNGYYDMFYTDYLRFYLSPVRNEINSKSTETKKKYFDKIKEIVKISDEIKKIISDGENEKSEELSLKFNMILDQNKKSTDVSPYEVSDVKESVIDNVYFIENCLIFAEEIPNLKIAEEKLKNLQYILNEYKDIPNDDRSIYEDQIKVEEERNRINQARNISKKI</sequence>
<dbReference type="Proteomes" id="UP000003330">
    <property type="component" value="Unassembled WGS sequence"/>
</dbReference>
<evidence type="ECO:0008006" key="4">
    <source>
        <dbReference type="Google" id="ProtNLM"/>
    </source>
</evidence>
<accession>G5K1N2</accession>
<evidence type="ECO:0000256" key="1">
    <source>
        <dbReference type="SAM" id="SignalP"/>
    </source>
</evidence>
<reference evidence="2 3" key="1">
    <citation type="journal article" date="2014" name="Int. J. Syst. Evol. Microbiol.">
        <title>Phylogenomics and the dynamic genome evolution of the genus Streptococcus.</title>
        <authorList>
            <consortium name="The Broad Institute Genome Sequencing Platform"/>
            <person name="Richards V.P."/>
            <person name="Palmer S.R."/>
            <person name="Pavinski Bitar P.D."/>
            <person name="Qin X."/>
            <person name="Weinstock G.M."/>
            <person name="Highlander S.K."/>
            <person name="Town C.D."/>
            <person name="Burne R.A."/>
            <person name="Stanhope M.J."/>
        </authorList>
    </citation>
    <scope>NUCLEOTIDE SEQUENCE [LARGE SCALE GENOMIC DNA]</scope>
    <source>
        <strain evidence="2 3">707-05</strain>
    </source>
</reference>
<keyword evidence="1" id="KW-0732">Signal</keyword>
<evidence type="ECO:0000313" key="2">
    <source>
        <dbReference type="EMBL" id="EHI70309.1"/>
    </source>
</evidence>
<dbReference type="AlphaFoldDB" id="G5K1N2"/>
<organism evidence="2 3">
    <name type="scientific">Streptococcus ictaluri 707-05</name>
    <dbReference type="NCBI Taxonomy" id="764299"/>
    <lineage>
        <taxon>Bacteria</taxon>
        <taxon>Bacillati</taxon>
        <taxon>Bacillota</taxon>
        <taxon>Bacilli</taxon>
        <taxon>Lactobacillales</taxon>
        <taxon>Streptococcaceae</taxon>
        <taxon>Streptococcus</taxon>
    </lineage>
</organism>
<protein>
    <recommendedName>
        <fullName evidence="4">Staphylocoagulase N-terminal subdomain 1 domain-containing protein</fullName>
    </recommendedName>
</protein>
<evidence type="ECO:0000313" key="3">
    <source>
        <dbReference type="Proteomes" id="UP000003330"/>
    </source>
</evidence>
<proteinExistence type="predicted"/>
<gene>
    <name evidence="2" type="ORF">STRIC_2290</name>
</gene>
<feature type="chain" id="PRO_5003479569" description="Staphylocoagulase N-terminal subdomain 1 domain-containing protein" evidence="1">
    <location>
        <begin position="28"/>
        <end position="356"/>
    </location>
</feature>
<feature type="signal peptide" evidence="1">
    <location>
        <begin position="1"/>
        <end position="27"/>
    </location>
</feature>